<organism evidence="1 2">
    <name type="scientific">Bacillus capparidis</name>
    <dbReference type="NCBI Taxonomy" id="1840411"/>
    <lineage>
        <taxon>Bacteria</taxon>
        <taxon>Bacillati</taxon>
        <taxon>Bacillota</taxon>
        <taxon>Bacilli</taxon>
        <taxon>Bacillales</taxon>
        <taxon>Bacillaceae</taxon>
        <taxon>Bacillus</taxon>
    </lineage>
</organism>
<keyword evidence="2" id="KW-1185">Reference proteome</keyword>
<evidence type="ECO:0000313" key="1">
    <source>
        <dbReference type="EMBL" id="MBP1083415.1"/>
    </source>
</evidence>
<dbReference type="Pfam" id="PF10957">
    <property type="entry name" value="Spore_Cse60"/>
    <property type="match status" value="1"/>
</dbReference>
<name>A0ABS4D1A8_9BACI</name>
<evidence type="ECO:0008006" key="3">
    <source>
        <dbReference type="Google" id="ProtNLM"/>
    </source>
</evidence>
<sequence>MKVAIFDEEHEKDLQNEVNQFLKELSDNQFIDIKYTVSAVCDPTGEQLYCFSAMIIYRK</sequence>
<dbReference type="InterPro" id="IPR020296">
    <property type="entry name" value="Spore_Cse60"/>
</dbReference>
<comment type="caution">
    <text evidence="1">The sequence shown here is derived from an EMBL/GenBank/DDBJ whole genome shotgun (WGS) entry which is preliminary data.</text>
</comment>
<reference evidence="1 2" key="1">
    <citation type="submission" date="2021-01" db="EMBL/GenBank/DDBJ databases">
        <title>Genomic Encyclopedia of Type Strains, Phase IV (KMG-IV): sequencing the most valuable type-strain genomes for metagenomic binning, comparative biology and taxonomic classification.</title>
        <authorList>
            <person name="Goeker M."/>
        </authorList>
    </citation>
    <scope>NUCLEOTIDE SEQUENCE [LARGE SCALE GENOMIC DNA]</scope>
    <source>
        <strain evidence="1 2">DSM 103394</strain>
    </source>
</reference>
<protein>
    <recommendedName>
        <fullName evidence="3">Sporulation protein cse60</fullName>
    </recommendedName>
</protein>
<dbReference type="EMBL" id="JAFDST010000005">
    <property type="protein sequence ID" value="MBP1083415.1"/>
    <property type="molecule type" value="Genomic_DNA"/>
</dbReference>
<evidence type="ECO:0000313" key="2">
    <source>
        <dbReference type="Proteomes" id="UP000674416"/>
    </source>
</evidence>
<proteinExistence type="predicted"/>
<gene>
    <name evidence="1" type="ORF">JOC74_003929</name>
</gene>
<dbReference type="Proteomes" id="UP000674416">
    <property type="component" value="Unassembled WGS sequence"/>
</dbReference>
<accession>A0ABS4D1A8</accession>